<dbReference type="InterPro" id="IPR008983">
    <property type="entry name" value="Tumour_necrosis_fac-like_dom"/>
</dbReference>
<dbReference type="GO" id="GO:0005581">
    <property type="term" value="C:collagen trimer"/>
    <property type="evidence" value="ECO:0007669"/>
    <property type="project" value="UniProtKB-KW"/>
</dbReference>
<reference evidence="7" key="1">
    <citation type="submission" date="2018-11" db="EMBL/GenBank/DDBJ databases">
        <authorList>
            <person name="Alioto T."/>
            <person name="Alioto T."/>
        </authorList>
    </citation>
    <scope>NUCLEOTIDE SEQUENCE</scope>
</reference>
<feature type="region of interest" description="Disordered" evidence="4">
    <location>
        <begin position="129"/>
        <end position="159"/>
    </location>
</feature>
<dbReference type="PANTHER" id="PTHR15427">
    <property type="entry name" value="EMILIN ELASTIN MICROFIBRIL INTERFACE-LOCATED PROTEIN ELASTIN MICROFIBRIL INTERFACER"/>
    <property type="match status" value="1"/>
</dbReference>
<feature type="chain" id="PRO_5033006276" evidence="5">
    <location>
        <begin position="23"/>
        <end position="292"/>
    </location>
</feature>
<keyword evidence="5" id="KW-0732">Signal</keyword>
<keyword evidence="2" id="KW-0964">Secreted</keyword>
<dbReference type="SUPFAM" id="SSF49842">
    <property type="entry name" value="TNF-like"/>
    <property type="match status" value="1"/>
</dbReference>
<keyword evidence="8" id="KW-1185">Reference proteome</keyword>
<dbReference type="OrthoDB" id="6151356at2759"/>
<gene>
    <name evidence="7" type="ORF">MGAL_10B020503</name>
</gene>
<dbReference type="InterPro" id="IPR001073">
    <property type="entry name" value="C1q_dom"/>
</dbReference>
<dbReference type="EMBL" id="UYJE01006196">
    <property type="protein sequence ID" value="VDI43845.1"/>
    <property type="molecule type" value="Genomic_DNA"/>
</dbReference>
<comment type="subcellular location">
    <subcellularLocation>
        <location evidence="1">Secreted</location>
    </subcellularLocation>
</comment>
<accession>A0A8B6F5G9</accession>
<dbReference type="Proteomes" id="UP000596742">
    <property type="component" value="Unassembled WGS sequence"/>
</dbReference>
<dbReference type="PANTHER" id="PTHR15427:SF33">
    <property type="entry name" value="COLLAGEN IV NC1 DOMAIN-CONTAINING PROTEIN"/>
    <property type="match status" value="1"/>
</dbReference>
<evidence type="ECO:0000256" key="3">
    <source>
        <dbReference type="SAM" id="Coils"/>
    </source>
</evidence>
<evidence type="ECO:0000256" key="2">
    <source>
        <dbReference type="ARBA" id="ARBA00022525"/>
    </source>
</evidence>
<dbReference type="PROSITE" id="PS50871">
    <property type="entry name" value="C1Q"/>
    <property type="match status" value="1"/>
</dbReference>
<feature type="domain" description="C1q" evidence="6">
    <location>
        <begin position="161"/>
        <end position="292"/>
    </location>
</feature>
<dbReference type="SMART" id="SM00110">
    <property type="entry name" value="C1Q"/>
    <property type="match status" value="1"/>
</dbReference>
<comment type="caution">
    <text evidence="7">The sequence shown here is derived from an EMBL/GenBank/DDBJ whole genome shotgun (WGS) entry which is preliminary data.</text>
</comment>
<evidence type="ECO:0000256" key="1">
    <source>
        <dbReference type="ARBA" id="ARBA00004613"/>
    </source>
</evidence>
<sequence>MFCHPLSVVFSLFFIGTIVCQSDNDVSLAPLKDELISLRILTEKLQEQILQLTKKNAEMEVTNLQQETQILSNIRSIEIQGGKIQKNDDDFRRLRRELKHMKKKCKPFSSFPSYEEPQKMLNSFVSKQSPIGNRQSKRSHRPVQLNLSHSSNGTPIQTKRASTSSQFFTAENSNNMYVSPNQIVRFDHVVTNDGQGYDASNGIFTANSNGVYVFYLQTRSTDRQCFVEIVKTGSRLVSTWSGHGDHLADSTMVVLRLQIGEKVWIEDRSYKSNNCEIDDLSSFSGFMLHAEE</sequence>
<feature type="compositionally biased region" description="Polar residues" evidence="4">
    <location>
        <begin position="145"/>
        <end position="159"/>
    </location>
</feature>
<keyword evidence="3" id="KW-0175">Coiled coil</keyword>
<organism evidence="7 8">
    <name type="scientific">Mytilus galloprovincialis</name>
    <name type="common">Mediterranean mussel</name>
    <dbReference type="NCBI Taxonomy" id="29158"/>
    <lineage>
        <taxon>Eukaryota</taxon>
        <taxon>Metazoa</taxon>
        <taxon>Spiralia</taxon>
        <taxon>Lophotrochozoa</taxon>
        <taxon>Mollusca</taxon>
        <taxon>Bivalvia</taxon>
        <taxon>Autobranchia</taxon>
        <taxon>Pteriomorphia</taxon>
        <taxon>Mytilida</taxon>
        <taxon>Mytiloidea</taxon>
        <taxon>Mytilidae</taxon>
        <taxon>Mytilinae</taxon>
        <taxon>Mytilus</taxon>
    </lineage>
</organism>
<name>A0A8B6F5G9_MYTGA</name>
<evidence type="ECO:0000256" key="4">
    <source>
        <dbReference type="SAM" id="MobiDB-lite"/>
    </source>
</evidence>
<dbReference type="InterPro" id="IPR050392">
    <property type="entry name" value="Collagen/C1q_domain"/>
</dbReference>
<evidence type="ECO:0000313" key="7">
    <source>
        <dbReference type="EMBL" id="VDI43845.1"/>
    </source>
</evidence>
<evidence type="ECO:0000256" key="5">
    <source>
        <dbReference type="SAM" id="SignalP"/>
    </source>
</evidence>
<proteinExistence type="predicted"/>
<evidence type="ECO:0000313" key="8">
    <source>
        <dbReference type="Proteomes" id="UP000596742"/>
    </source>
</evidence>
<evidence type="ECO:0000259" key="6">
    <source>
        <dbReference type="PROSITE" id="PS50871"/>
    </source>
</evidence>
<protein>
    <submittedName>
        <fullName evidence="7">Complement C1q subcomponent subunit C</fullName>
    </submittedName>
</protein>
<feature type="coiled-coil region" evidence="3">
    <location>
        <begin position="38"/>
        <end position="104"/>
    </location>
</feature>
<feature type="signal peptide" evidence="5">
    <location>
        <begin position="1"/>
        <end position="22"/>
    </location>
</feature>
<dbReference type="Pfam" id="PF00386">
    <property type="entry name" value="C1q"/>
    <property type="match status" value="1"/>
</dbReference>
<dbReference type="AlphaFoldDB" id="A0A8B6F5G9"/>
<dbReference type="Gene3D" id="2.60.120.40">
    <property type="match status" value="1"/>
</dbReference>
<dbReference type="PRINTS" id="PR00007">
    <property type="entry name" value="COMPLEMNTC1Q"/>
</dbReference>